<feature type="compositionally biased region" description="Low complexity" evidence="1">
    <location>
        <begin position="127"/>
        <end position="136"/>
    </location>
</feature>
<feature type="compositionally biased region" description="Low complexity" evidence="1">
    <location>
        <begin position="215"/>
        <end position="227"/>
    </location>
</feature>
<gene>
    <name evidence="2" type="ORF">EV421DRAFT_1900039</name>
</gene>
<feature type="region of interest" description="Disordered" evidence="1">
    <location>
        <begin position="80"/>
        <end position="169"/>
    </location>
</feature>
<comment type="caution">
    <text evidence="2">The sequence shown here is derived from an EMBL/GenBank/DDBJ whole genome shotgun (WGS) entry which is preliminary data.</text>
</comment>
<keyword evidence="3" id="KW-1185">Reference proteome</keyword>
<evidence type="ECO:0000256" key="1">
    <source>
        <dbReference type="SAM" id="MobiDB-lite"/>
    </source>
</evidence>
<feature type="region of interest" description="Disordered" evidence="1">
    <location>
        <begin position="215"/>
        <end position="239"/>
    </location>
</feature>
<organism evidence="2 3">
    <name type="scientific">Armillaria borealis</name>
    <dbReference type="NCBI Taxonomy" id="47425"/>
    <lineage>
        <taxon>Eukaryota</taxon>
        <taxon>Fungi</taxon>
        <taxon>Dikarya</taxon>
        <taxon>Basidiomycota</taxon>
        <taxon>Agaricomycotina</taxon>
        <taxon>Agaricomycetes</taxon>
        <taxon>Agaricomycetidae</taxon>
        <taxon>Agaricales</taxon>
        <taxon>Marasmiineae</taxon>
        <taxon>Physalacriaceae</taxon>
        <taxon>Armillaria</taxon>
    </lineage>
</organism>
<name>A0AA39JWY9_9AGAR</name>
<evidence type="ECO:0000313" key="2">
    <source>
        <dbReference type="EMBL" id="KAK0449355.1"/>
    </source>
</evidence>
<evidence type="ECO:0000313" key="3">
    <source>
        <dbReference type="Proteomes" id="UP001175226"/>
    </source>
</evidence>
<reference evidence="2" key="1">
    <citation type="submission" date="2023-06" db="EMBL/GenBank/DDBJ databases">
        <authorList>
            <consortium name="Lawrence Berkeley National Laboratory"/>
            <person name="Ahrendt S."/>
            <person name="Sahu N."/>
            <person name="Indic B."/>
            <person name="Wong-Bajracharya J."/>
            <person name="Merenyi Z."/>
            <person name="Ke H.-M."/>
            <person name="Monk M."/>
            <person name="Kocsube S."/>
            <person name="Drula E."/>
            <person name="Lipzen A."/>
            <person name="Balint B."/>
            <person name="Henrissat B."/>
            <person name="Andreopoulos B."/>
            <person name="Martin F.M."/>
            <person name="Harder C.B."/>
            <person name="Rigling D."/>
            <person name="Ford K.L."/>
            <person name="Foster G.D."/>
            <person name="Pangilinan J."/>
            <person name="Papanicolaou A."/>
            <person name="Barry K."/>
            <person name="LaButti K."/>
            <person name="Viragh M."/>
            <person name="Koriabine M."/>
            <person name="Yan M."/>
            <person name="Riley R."/>
            <person name="Champramary S."/>
            <person name="Plett K.L."/>
            <person name="Tsai I.J."/>
            <person name="Slot J."/>
            <person name="Sipos G."/>
            <person name="Plett J."/>
            <person name="Nagy L.G."/>
            <person name="Grigoriev I.V."/>
        </authorList>
    </citation>
    <scope>NUCLEOTIDE SEQUENCE</scope>
    <source>
        <strain evidence="2">FPL87.14</strain>
    </source>
</reference>
<accession>A0AA39JWY9</accession>
<feature type="compositionally biased region" description="Basic and acidic residues" evidence="1">
    <location>
        <begin position="109"/>
        <end position="124"/>
    </location>
</feature>
<dbReference type="AlphaFoldDB" id="A0AA39JWY9"/>
<dbReference type="EMBL" id="JAUEPT010000008">
    <property type="protein sequence ID" value="KAK0449355.1"/>
    <property type="molecule type" value="Genomic_DNA"/>
</dbReference>
<dbReference type="Proteomes" id="UP001175226">
    <property type="component" value="Unassembled WGS sequence"/>
</dbReference>
<protein>
    <submittedName>
        <fullName evidence="2">Uncharacterized protein</fullName>
    </submittedName>
</protein>
<proteinExistence type="predicted"/>
<sequence>MRWAVEARIGGDASLPKQCFTLANGNREVEAKEEQKVGKVILKKQQDVGKIKVAQVKDQMCREDVVHDLNANHPRAKAIKKSKDITTADTSFTPVPDAASPGAMSQDCEPSKDLESIMERERHAATKAKTATSKAKNVNFSEGSGDDLSGFHPEVDNDDSSDGSEQVASQVETTAHVTVKMNSDITKTSAQKGRKEKTMACATIASFCTMSSAVGTPSTSTTVSSEVNPAKKAKSSAAPKVKGGLVEGWKKAKHVKKESEADNSLVHLGGPVAENEDPLIEYRNVIKLEQTNGDLKHLSLVKITLKEEASVTATKACGGVKKWTLAHLDPGMHDAFTKKIIPYVHEHLVGTSNNPWIPLTADEVQTTVDQFYPPGTYTVASKGTIFGLIGYCLNDTWHAFGAEAIKCTEKFFNKHSEMLSSPEQIMEFYDFEADGTTKKSGLFCHQLIVDTLVLAHFSMLPPISSDLKSIARPKGTLLLAIQAVKCALSMWTTGILVTNNIPEFSRQNYNDFKEDHTISIEECAKHSNSAKMKTVKIKCISKWLKMLNSWTDSKWESFMQAVKASIKDNSGKRKHKEGLRICSLSSIEIIEEESDGEIPASDPPDILENTPMNIDLLDDLDIEPSKT</sequence>